<reference evidence="1 2" key="1">
    <citation type="submission" date="2019-08" db="EMBL/GenBank/DDBJ databases">
        <title>A chromosome-level genome assembly, high-density linkage maps, and genome scans reveal the genomic architecture of hybrid incompatibilities underlying speciation via character displacement in darters (Percidae: Etheostominae).</title>
        <authorList>
            <person name="Moran R.L."/>
            <person name="Catchen J.M."/>
            <person name="Fuller R.C."/>
        </authorList>
    </citation>
    <scope>NUCLEOTIDE SEQUENCE [LARGE SCALE GENOMIC DNA]</scope>
    <source>
        <strain evidence="1">EspeVRDwgs_2016</strain>
        <tissue evidence="1">Muscle</tissue>
    </source>
</reference>
<dbReference type="EMBL" id="VOFY01000004">
    <property type="protein sequence ID" value="KAA8593249.1"/>
    <property type="molecule type" value="Genomic_DNA"/>
</dbReference>
<protein>
    <submittedName>
        <fullName evidence="1">Uncharacterized protein</fullName>
    </submittedName>
</protein>
<evidence type="ECO:0000313" key="2">
    <source>
        <dbReference type="Proteomes" id="UP000327493"/>
    </source>
</evidence>
<evidence type="ECO:0000313" key="1">
    <source>
        <dbReference type="EMBL" id="KAA8593249.1"/>
    </source>
</evidence>
<dbReference type="AlphaFoldDB" id="A0A5J5DJ58"/>
<accession>A0A5J5DJ58</accession>
<gene>
    <name evidence="1" type="ORF">FQN60_009365</name>
</gene>
<dbReference type="Proteomes" id="UP000327493">
    <property type="component" value="Chromosome 4"/>
</dbReference>
<organism evidence="1 2">
    <name type="scientific">Etheostoma spectabile</name>
    <name type="common">orangethroat darter</name>
    <dbReference type="NCBI Taxonomy" id="54343"/>
    <lineage>
        <taxon>Eukaryota</taxon>
        <taxon>Metazoa</taxon>
        <taxon>Chordata</taxon>
        <taxon>Craniata</taxon>
        <taxon>Vertebrata</taxon>
        <taxon>Euteleostomi</taxon>
        <taxon>Actinopterygii</taxon>
        <taxon>Neopterygii</taxon>
        <taxon>Teleostei</taxon>
        <taxon>Neoteleostei</taxon>
        <taxon>Acanthomorphata</taxon>
        <taxon>Eupercaria</taxon>
        <taxon>Perciformes</taxon>
        <taxon>Percoidei</taxon>
        <taxon>Percidae</taxon>
        <taxon>Etheostomatinae</taxon>
        <taxon>Etheostoma</taxon>
    </lineage>
</organism>
<proteinExistence type="predicted"/>
<sequence length="120" mass="13311">MQVASVSLWSRNGFTGSRNWEGTVSPECRQCGVSEGGTGEPRRRTVKLRAYPADDPLDAGRWINSTLRTPPLLLFHRRPLVRLGIISALTNLPDLPLEMTEEYVLRCVLMLCCALLSANA</sequence>
<feature type="non-terminal residue" evidence="1">
    <location>
        <position position="120"/>
    </location>
</feature>
<name>A0A5J5DJ58_9PERO</name>
<keyword evidence="2" id="KW-1185">Reference proteome</keyword>
<comment type="caution">
    <text evidence="1">The sequence shown here is derived from an EMBL/GenBank/DDBJ whole genome shotgun (WGS) entry which is preliminary data.</text>
</comment>